<keyword evidence="8" id="KW-1185">Reference proteome</keyword>
<dbReference type="GO" id="GO:0046026">
    <property type="term" value="F:precorrin-4 C11-methyltransferase activity"/>
    <property type="evidence" value="ECO:0007669"/>
    <property type="project" value="InterPro"/>
</dbReference>
<dbReference type="PANTHER" id="PTHR45790">
    <property type="entry name" value="SIROHEME SYNTHASE-RELATED"/>
    <property type="match status" value="1"/>
</dbReference>
<dbReference type="InterPro" id="IPR000878">
    <property type="entry name" value="4pyrrol_Mease"/>
</dbReference>
<dbReference type="Gene3D" id="3.40.1010.10">
    <property type="entry name" value="Cobalt-precorrin-4 Transmethylase, Domain 1"/>
    <property type="match status" value="1"/>
</dbReference>
<dbReference type="GO" id="GO:0032259">
    <property type="term" value="P:methylation"/>
    <property type="evidence" value="ECO:0007669"/>
    <property type="project" value="UniProtKB-KW"/>
</dbReference>
<reference evidence="7 8" key="1">
    <citation type="submission" date="2016-10" db="EMBL/GenBank/DDBJ databases">
        <authorList>
            <person name="de Groot N.N."/>
        </authorList>
    </citation>
    <scope>NUCLEOTIDE SEQUENCE [LARGE SCALE GENOMIC DNA]</scope>
    <source>
        <strain evidence="7 8">DSM 7343</strain>
    </source>
</reference>
<dbReference type="NCBIfam" id="TIGR01465">
    <property type="entry name" value="cobM_cbiF"/>
    <property type="match status" value="1"/>
</dbReference>
<evidence type="ECO:0000256" key="4">
    <source>
        <dbReference type="ARBA" id="ARBA00022679"/>
    </source>
</evidence>
<evidence type="ECO:0000313" key="8">
    <source>
        <dbReference type="Proteomes" id="UP000199409"/>
    </source>
</evidence>
<evidence type="ECO:0000256" key="2">
    <source>
        <dbReference type="ARBA" id="ARBA00022573"/>
    </source>
</evidence>
<dbReference type="GO" id="GO:0009236">
    <property type="term" value="P:cobalamin biosynthetic process"/>
    <property type="evidence" value="ECO:0007669"/>
    <property type="project" value="UniProtKB-KW"/>
</dbReference>
<keyword evidence="3 7" id="KW-0489">Methyltransferase</keyword>
<dbReference type="CDD" id="cd11641">
    <property type="entry name" value="Precorrin-4_C11-MT"/>
    <property type="match status" value="1"/>
</dbReference>
<evidence type="ECO:0000256" key="1">
    <source>
        <dbReference type="ARBA" id="ARBA00005879"/>
    </source>
</evidence>
<dbReference type="InterPro" id="IPR006362">
    <property type="entry name" value="Cbl_synth_CobM/CibF"/>
</dbReference>
<name>A0A1H4AHU0_9BACT</name>
<keyword evidence="4 7" id="KW-0808">Transferase</keyword>
<dbReference type="AlphaFoldDB" id="A0A1H4AHU0"/>
<dbReference type="STRING" id="37625.SAMN05660420_01846"/>
<dbReference type="InterPro" id="IPR050161">
    <property type="entry name" value="Siro_Cobalamin_biosynth"/>
</dbReference>
<dbReference type="PANTHER" id="PTHR45790:SF4">
    <property type="entry name" value="COBALT-PRECORRIN-4 C(11)-METHYLTRANSFERASE"/>
    <property type="match status" value="1"/>
</dbReference>
<dbReference type="InterPro" id="IPR035996">
    <property type="entry name" value="4pyrrol_Methylase_sf"/>
</dbReference>
<keyword evidence="2" id="KW-0169">Cobalamin biosynthesis</keyword>
<evidence type="ECO:0000259" key="6">
    <source>
        <dbReference type="Pfam" id="PF00590"/>
    </source>
</evidence>
<dbReference type="RefSeq" id="WP_092347194.1">
    <property type="nucleotide sequence ID" value="NZ_FNQN01000005.1"/>
</dbReference>
<dbReference type="Proteomes" id="UP000199409">
    <property type="component" value="Unassembled WGS sequence"/>
</dbReference>
<accession>A0A1H4AHU0</accession>
<keyword evidence="5" id="KW-0949">S-adenosyl-L-methionine</keyword>
<sequence length="252" mass="27757">MKVYFVGAGPGNPELMTLLGHRLLSQCKICIYAGSLIPPEVIAVAPDDAELYDSAKMTLEEMETVFRKAQQEDVDLVRLHTGDPSIYGAIREQMNSLDRMQIEYAVVPGISSFQAAAATLKTELTAPEVTQTVILSRTSGRTPMPEKEDLQQLAKMRSTLCLFLSVHKIAEVAQELGRWYGDDCPIAVVFHASWPDEKVIRGTLQDIAAKVANEGIKKTAMIIVGQALSRDIPVSKLYHHAFTHGYRQGSAE</sequence>
<evidence type="ECO:0000256" key="5">
    <source>
        <dbReference type="ARBA" id="ARBA00022691"/>
    </source>
</evidence>
<feature type="domain" description="Tetrapyrrole methylase" evidence="6">
    <location>
        <begin position="2"/>
        <end position="207"/>
    </location>
</feature>
<dbReference type="Pfam" id="PF00590">
    <property type="entry name" value="TP_methylase"/>
    <property type="match status" value="1"/>
</dbReference>
<dbReference type="InterPro" id="IPR014777">
    <property type="entry name" value="4pyrrole_Mease_sub1"/>
</dbReference>
<dbReference type="OrthoDB" id="9815856at2"/>
<dbReference type="InterPro" id="IPR014776">
    <property type="entry name" value="4pyrrole_Mease_sub2"/>
</dbReference>
<comment type="similarity">
    <text evidence="1">Belongs to the precorrin methyltransferase family.</text>
</comment>
<proteinExistence type="inferred from homology"/>
<evidence type="ECO:0000256" key="3">
    <source>
        <dbReference type="ARBA" id="ARBA00022603"/>
    </source>
</evidence>
<dbReference type="Gene3D" id="3.30.950.10">
    <property type="entry name" value="Methyltransferase, Cobalt-precorrin-4 Transmethylase, Domain 2"/>
    <property type="match status" value="1"/>
</dbReference>
<protein>
    <submittedName>
        <fullName evidence="7">Precorrin-4/cobalt-precorrin-4 C11-methyltransferase</fullName>
    </submittedName>
</protein>
<dbReference type="EMBL" id="FNQN01000005">
    <property type="protein sequence ID" value="SEA35496.1"/>
    <property type="molecule type" value="Genomic_DNA"/>
</dbReference>
<organism evidence="7 8">
    <name type="scientific">Desulfuromusa kysingii</name>
    <dbReference type="NCBI Taxonomy" id="37625"/>
    <lineage>
        <taxon>Bacteria</taxon>
        <taxon>Pseudomonadati</taxon>
        <taxon>Thermodesulfobacteriota</taxon>
        <taxon>Desulfuromonadia</taxon>
        <taxon>Desulfuromonadales</taxon>
        <taxon>Geopsychrobacteraceae</taxon>
        <taxon>Desulfuromusa</taxon>
    </lineage>
</organism>
<gene>
    <name evidence="7" type="ORF">SAMN05660420_01846</name>
</gene>
<evidence type="ECO:0000313" key="7">
    <source>
        <dbReference type="EMBL" id="SEA35496.1"/>
    </source>
</evidence>
<dbReference type="SUPFAM" id="SSF53790">
    <property type="entry name" value="Tetrapyrrole methylase"/>
    <property type="match status" value="1"/>
</dbReference>